<accession>V6DHM8</accession>
<dbReference type="RefSeq" id="WP_023791625.1">
    <property type="nucleotide sequence ID" value="NC_023003.1"/>
</dbReference>
<keyword evidence="3" id="KW-1185">Reference proteome</keyword>
<proteinExistence type="predicted"/>
<dbReference type="Proteomes" id="UP000018769">
    <property type="component" value="Chromosome I"/>
</dbReference>
<dbReference type="STRING" id="673862.BABL1_gene_555"/>
<keyword evidence="1" id="KW-0812">Transmembrane</keyword>
<dbReference type="eggNOG" id="ENOG5032S87">
    <property type="taxonomic scope" value="Bacteria"/>
</dbReference>
<gene>
    <name evidence="2" type="ORF">BABL1_gene_555</name>
</gene>
<dbReference type="OrthoDB" id="8441457at2"/>
<dbReference type="HOGENOM" id="CLU_098310_0_0_7"/>
<name>V6DHM8_9BACT</name>
<protein>
    <submittedName>
        <fullName evidence="2">Uncharacterized protein</fullName>
    </submittedName>
</protein>
<feature type="transmembrane region" description="Helical" evidence="1">
    <location>
        <begin position="30"/>
        <end position="47"/>
    </location>
</feature>
<feature type="transmembrane region" description="Helical" evidence="1">
    <location>
        <begin position="67"/>
        <end position="88"/>
    </location>
</feature>
<keyword evidence="1" id="KW-1133">Transmembrane helix</keyword>
<reference evidence="2 3" key="1">
    <citation type="journal article" date="2015" name="Biol. Direct">
        <title>Babela massiliensis, a representative of a widespread bacterial phylum with unusual adaptations to parasitism in amoebae.</title>
        <authorList>
            <person name="Pagnier I."/>
            <person name="Yutin N."/>
            <person name="Croce O."/>
            <person name="Makarova K.S."/>
            <person name="Wolf Y.I."/>
            <person name="Benamar S."/>
            <person name="Raoult D."/>
            <person name="Koonin E.V."/>
            <person name="La Scola B."/>
        </authorList>
    </citation>
    <scope>NUCLEOTIDE SEQUENCE [LARGE SCALE GENOMIC DNA]</scope>
    <source>
        <strain evidence="3">BABL1</strain>
    </source>
</reference>
<dbReference type="EMBL" id="HG793133">
    <property type="protein sequence ID" value="CDK30463.1"/>
    <property type="molecule type" value="Genomic_DNA"/>
</dbReference>
<evidence type="ECO:0000256" key="1">
    <source>
        <dbReference type="SAM" id="Phobius"/>
    </source>
</evidence>
<dbReference type="InterPro" id="IPR046737">
    <property type="entry name" value="DUF6629"/>
</dbReference>
<feature type="transmembrane region" description="Helical" evidence="1">
    <location>
        <begin position="100"/>
        <end position="119"/>
    </location>
</feature>
<feature type="transmembrane region" description="Helical" evidence="1">
    <location>
        <begin position="170"/>
        <end position="190"/>
    </location>
</feature>
<organism evidence="2 3">
    <name type="scientific">Candidatus Babela massiliensis</name>
    <dbReference type="NCBI Taxonomy" id="673862"/>
    <lineage>
        <taxon>Bacteria</taxon>
        <taxon>Candidatus Babelota</taxon>
        <taxon>Candidatus Babeliae</taxon>
        <taxon>Candidatus Babeliales</taxon>
        <taxon>Candidatus Babeliaceae</taxon>
        <taxon>Candidatus Babela</taxon>
    </lineage>
</organism>
<evidence type="ECO:0000313" key="2">
    <source>
        <dbReference type="EMBL" id="CDK30463.1"/>
    </source>
</evidence>
<evidence type="ECO:0000313" key="3">
    <source>
        <dbReference type="Proteomes" id="UP000018769"/>
    </source>
</evidence>
<dbReference type="Pfam" id="PF20334">
    <property type="entry name" value="DUF6629"/>
    <property type="match status" value="1"/>
</dbReference>
<feature type="transmembrane region" description="Helical" evidence="1">
    <location>
        <begin position="145"/>
        <end position="163"/>
    </location>
</feature>
<keyword evidence="1" id="KW-0472">Membrane</keyword>
<dbReference type="KEGG" id="dpb:BABL1_gene_555"/>
<dbReference type="AlphaFoldDB" id="V6DHM8"/>
<sequence>MCFSAKASFIASISLGFIGLATLKQVKKKTQLLFALIPLMFSIQQFSEGLIWLLKDNFSTNHILIKALSYIFLNFALIIWPIVIPLSLYNLEEDKNRRWYLKILLSLGLAWAILFFVVLLKEQVFVAIECSHIYYNVHVPFYKNYNLALTVYGMTTILPFFISTRKSMKIFGTLLLFSCLISYVCWYNYLTSVWCFFAALLSLSVYVIIKWQNIKENYLTVLNRYKNLNKI</sequence>
<feature type="transmembrane region" description="Helical" evidence="1">
    <location>
        <begin position="196"/>
        <end position="214"/>
    </location>
</feature>